<organism evidence="1 2">
    <name type="scientific">Phytophthora oleae</name>
    <dbReference type="NCBI Taxonomy" id="2107226"/>
    <lineage>
        <taxon>Eukaryota</taxon>
        <taxon>Sar</taxon>
        <taxon>Stramenopiles</taxon>
        <taxon>Oomycota</taxon>
        <taxon>Peronosporomycetes</taxon>
        <taxon>Peronosporales</taxon>
        <taxon>Peronosporaceae</taxon>
        <taxon>Phytophthora</taxon>
    </lineage>
</organism>
<accession>A0ABD3EUH2</accession>
<sequence>MKGSGWRYCVGRGDGEGWMYAKSFSGPWSPDVSAFSSVRRRLWENVYKLDENLASLVSD</sequence>
<proteinExistence type="predicted"/>
<name>A0ABD3EUH2_9STRA</name>
<comment type="caution">
    <text evidence="1">The sequence shown here is derived from an EMBL/GenBank/DDBJ whole genome shotgun (WGS) entry which is preliminary data.</text>
</comment>
<gene>
    <name evidence="1" type="ORF">V7S43_018313</name>
</gene>
<dbReference type="EMBL" id="JBIMZQ010000074">
    <property type="protein sequence ID" value="KAL3656754.1"/>
    <property type="molecule type" value="Genomic_DNA"/>
</dbReference>
<dbReference type="AlphaFoldDB" id="A0ABD3EUH2"/>
<reference evidence="1 2" key="1">
    <citation type="submission" date="2024-09" db="EMBL/GenBank/DDBJ databases">
        <title>Genome sequencing and assembly of Phytophthora oleae, isolate VK10A, causative agent of rot of olive drupes.</title>
        <authorList>
            <person name="Conti Taguali S."/>
            <person name="Riolo M."/>
            <person name="La Spada F."/>
            <person name="Cacciola S.O."/>
            <person name="Dionisio G."/>
        </authorList>
    </citation>
    <scope>NUCLEOTIDE SEQUENCE [LARGE SCALE GENOMIC DNA]</scope>
    <source>
        <strain evidence="1 2">VK10A</strain>
    </source>
</reference>
<evidence type="ECO:0008006" key="3">
    <source>
        <dbReference type="Google" id="ProtNLM"/>
    </source>
</evidence>
<dbReference type="Proteomes" id="UP001632037">
    <property type="component" value="Unassembled WGS sequence"/>
</dbReference>
<keyword evidence="2" id="KW-1185">Reference proteome</keyword>
<evidence type="ECO:0000313" key="2">
    <source>
        <dbReference type="Proteomes" id="UP001632037"/>
    </source>
</evidence>
<evidence type="ECO:0000313" key="1">
    <source>
        <dbReference type="EMBL" id="KAL3656754.1"/>
    </source>
</evidence>
<protein>
    <recommendedName>
        <fullName evidence="3">Peroxin/Ferlin domain-containing protein</fullName>
    </recommendedName>
</protein>